<organism evidence="8 9">
    <name type="scientific">Vagococcus proximus</name>
    <dbReference type="NCBI Taxonomy" id="2991417"/>
    <lineage>
        <taxon>Bacteria</taxon>
        <taxon>Bacillati</taxon>
        <taxon>Bacillota</taxon>
        <taxon>Bacilli</taxon>
        <taxon>Lactobacillales</taxon>
        <taxon>Enterococcaceae</taxon>
        <taxon>Vagococcus</taxon>
    </lineage>
</organism>
<feature type="transmembrane region" description="Helical" evidence="6">
    <location>
        <begin position="12"/>
        <end position="33"/>
    </location>
</feature>
<dbReference type="PROSITE" id="PS50850">
    <property type="entry name" value="MFS"/>
    <property type="match status" value="1"/>
</dbReference>
<sequence length="479" mass="52324">MGKINETNKKQQFNWFALAIILLPNLIISLNTYMLQVALPQIQLDVDATFTQAQYILSAYSLGLSALLIIGGRLGDLFGQKKLLVLGLVGFLLASISGALTSSPDVLIFIRLIQGGFAACIQPQVLVLMRQEFKEDDQPLVFGIYGVVIGLGFTFGLMFGGIIMSANIMGLGWRNIFLFNIPCCLLVLIGMKKLDIKTKLVSVKDSSKFDWWSVGLLVPSILLVINSLYQIQTGAFYLELLLILLGSVGIVLFFKIERIRKIQHKSVVVDTELFKNTYYNKGLFTVFFTYVAMFSLFFIITYYAQYGLSKTVGGTSLIFLTLGLGFIFSSLASSHLLAVVGKSILLVGCVGMIVSLASLSFSILVMPNLLSPLNATLLFLYGGFLGATTTPLVGIVLQKVSVKTLGIGGAFINTVMYLANVIGVCVAGLLFQYFLKASLDNASLKDYQHAFSLSLWVISCYLVVATIGCNMMLSKSKLN</sequence>
<protein>
    <submittedName>
        <fullName evidence="8">MFS transporter</fullName>
    </submittedName>
</protein>
<dbReference type="EMBL" id="JAPDSH010000009">
    <property type="protein sequence ID" value="MDF0480665.1"/>
    <property type="molecule type" value="Genomic_DNA"/>
</dbReference>
<dbReference type="PANTHER" id="PTHR42718:SF39">
    <property type="entry name" value="ACTINORHODIN TRANSPORTER-RELATED"/>
    <property type="match status" value="1"/>
</dbReference>
<evidence type="ECO:0000313" key="8">
    <source>
        <dbReference type="EMBL" id="MDF0480665.1"/>
    </source>
</evidence>
<evidence type="ECO:0000256" key="6">
    <source>
        <dbReference type="SAM" id="Phobius"/>
    </source>
</evidence>
<reference evidence="8" key="1">
    <citation type="submission" date="2022-10" db="EMBL/GenBank/DDBJ databases">
        <title>Vagococcus sp. isolated from poultry meat.</title>
        <authorList>
            <person name="Johansson P."/>
            <person name="Bjorkroth J."/>
        </authorList>
    </citation>
    <scope>NUCLEOTIDE SEQUENCE</scope>
    <source>
        <strain evidence="8">PNs007</strain>
    </source>
</reference>
<evidence type="ECO:0000259" key="7">
    <source>
        <dbReference type="PROSITE" id="PS50850"/>
    </source>
</evidence>
<dbReference type="InterPro" id="IPR036259">
    <property type="entry name" value="MFS_trans_sf"/>
</dbReference>
<feature type="transmembrane region" description="Helical" evidence="6">
    <location>
        <begin position="378"/>
        <end position="397"/>
    </location>
</feature>
<feature type="transmembrane region" description="Helical" evidence="6">
    <location>
        <begin position="53"/>
        <end position="71"/>
    </location>
</feature>
<feature type="transmembrane region" description="Helical" evidence="6">
    <location>
        <begin position="235"/>
        <end position="254"/>
    </location>
</feature>
<keyword evidence="4 6" id="KW-1133">Transmembrane helix</keyword>
<gene>
    <name evidence="8" type="ORF">OL233_10275</name>
</gene>
<evidence type="ECO:0000313" key="9">
    <source>
        <dbReference type="Proteomes" id="UP001147148"/>
    </source>
</evidence>
<dbReference type="Proteomes" id="UP001147148">
    <property type="component" value="Unassembled WGS sequence"/>
</dbReference>
<feature type="transmembrane region" description="Helical" evidence="6">
    <location>
        <begin position="140"/>
        <end position="166"/>
    </location>
</feature>
<feature type="transmembrane region" description="Helical" evidence="6">
    <location>
        <begin position="172"/>
        <end position="191"/>
    </location>
</feature>
<keyword evidence="5 6" id="KW-0472">Membrane</keyword>
<dbReference type="Gene3D" id="1.20.1720.10">
    <property type="entry name" value="Multidrug resistance protein D"/>
    <property type="match status" value="1"/>
</dbReference>
<evidence type="ECO:0000256" key="2">
    <source>
        <dbReference type="ARBA" id="ARBA00022448"/>
    </source>
</evidence>
<dbReference type="CDD" id="cd17321">
    <property type="entry name" value="MFS_MMR_MDR_like"/>
    <property type="match status" value="1"/>
</dbReference>
<evidence type="ECO:0000256" key="5">
    <source>
        <dbReference type="ARBA" id="ARBA00023136"/>
    </source>
</evidence>
<feature type="transmembrane region" description="Helical" evidence="6">
    <location>
        <begin position="409"/>
        <end position="433"/>
    </location>
</feature>
<feature type="transmembrane region" description="Helical" evidence="6">
    <location>
        <begin position="283"/>
        <end position="304"/>
    </location>
</feature>
<dbReference type="Pfam" id="PF07690">
    <property type="entry name" value="MFS_1"/>
    <property type="match status" value="1"/>
</dbReference>
<dbReference type="PRINTS" id="PR01036">
    <property type="entry name" value="TCRTETB"/>
</dbReference>
<feature type="domain" description="Major facilitator superfamily (MFS) profile" evidence="7">
    <location>
        <begin position="17"/>
        <end position="477"/>
    </location>
</feature>
<accession>A0ABT5X3T4</accession>
<proteinExistence type="predicted"/>
<feature type="transmembrane region" description="Helical" evidence="6">
    <location>
        <begin position="106"/>
        <end position="128"/>
    </location>
</feature>
<evidence type="ECO:0000256" key="4">
    <source>
        <dbReference type="ARBA" id="ARBA00022989"/>
    </source>
</evidence>
<dbReference type="SUPFAM" id="SSF103473">
    <property type="entry name" value="MFS general substrate transporter"/>
    <property type="match status" value="1"/>
</dbReference>
<comment type="caution">
    <text evidence="8">The sequence shown here is derived from an EMBL/GenBank/DDBJ whole genome shotgun (WGS) entry which is preliminary data.</text>
</comment>
<dbReference type="Gene3D" id="1.20.1250.20">
    <property type="entry name" value="MFS general substrate transporter like domains"/>
    <property type="match status" value="1"/>
</dbReference>
<feature type="transmembrane region" description="Helical" evidence="6">
    <location>
        <begin position="344"/>
        <end position="366"/>
    </location>
</feature>
<name>A0ABT5X3T4_9ENTE</name>
<feature type="transmembrane region" description="Helical" evidence="6">
    <location>
        <begin position="83"/>
        <end position="100"/>
    </location>
</feature>
<feature type="transmembrane region" description="Helical" evidence="6">
    <location>
        <begin position="453"/>
        <end position="473"/>
    </location>
</feature>
<feature type="transmembrane region" description="Helical" evidence="6">
    <location>
        <begin position="316"/>
        <end position="337"/>
    </location>
</feature>
<keyword evidence="9" id="KW-1185">Reference proteome</keyword>
<keyword evidence="3 6" id="KW-0812">Transmembrane</keyword>
<comment type="subcellular location">
    <subcellularLocation>
        <location evidence="1">Cell membrane</location>
        <topology evidence="1">Multi-pass membrane protein</topology>
    </subcellularLocation>
</comment>
<dbReference type="InterPro" id="IPR011701">
    <property type="entry name" value="MFS"/>
</dbReference>
<evidence type="ECO:0000256" key="1">
    <source>
        <dbReference type="ARBA" id="ARBA00004651"/>
    </source>
</evidence>
<feature type="transmembrane region" description="Helical" evidence="6">
    <location>
        <begin position="211"/>
        <end position="229"/>
    </location>
</feature>
<dbReference type="InterPro" id="IPR020846">
    <property type="entry name" value="MFS_dom"/>
</dbReference>
<dbReference type="RefSeq" id="WP_275472219.1">
    <property type="nucleotide sequence ID" value="NZ_JAPDSH010000009.1"/>
</dbReference>
<dbReference type="PANTHER" id="PTHR42718">
    <property type="entry name" value="MAJOR FACILITATOR SUPERFAMILY MULTIDRUG TRANSPORTER MFSC"/>
    <property type="match status" value="1"/>
</dbReference>
<evidence type="ECO:0000256" key="3">
    <source>
        <dbReference type="ARBA" id="ARBA00022692"/>
    </source>
</evidence>
<keyword evidence="2" id="KW-0813">Transport</keyword>